<keyword evidence="3 4" id="KW-0687">Ribonucleoprotein</keyword>
<dbReference type="PANTHER" id="PTHR21569">
    <property type="entry name" value="RIBOSOMAL PROTEIN S9"/>
    <property type="match status" value="1"/>
</dbReference>
<sequence>MDDGEDRSGKKTKRNRASRKNRVNDSDSSDSDSDSNDDISDSKDWFGFDGDFDAITKDGTPTWLASYRHMLDDHLNEEEEGKVDCEKSTTVEPKIIRTRQVDDLGRAYGTGRRKTSTARVWIKKSSTPFRGVVRVNKKDVVDYFVRDSNREHVLSPFVAVDQVGHFDVMCNVRGGGLSGQAGAIRHGISRALQNFDPSYRPLLKEEGYLTRDPRMVERKKPGQPKARKKYQWVKR</sequence>
<dbReference type="FunFam" id="3.30.230.10:FF:000001">
    <property type="entry name" value="30S ribosomal protein S9"/>
    <property type="match status" value="1"/>
</dbReference>
<dbReference type="Gene3D" id="3.30.230.10">
    <property type="match status" value="1"/>
</dbReference>
<dbReference type="InterPro" id="IPR000754">
    <property type="entry name" value="Ribosomal_uS9"/>
</dbReference>
<dbReference type="InterPro" id="IPR023035">
    <property type="entry name" value="Ribosomal_uS9_bac/plastid"/>
</dbReference>
<evidence type="ECO:0008006" key="8">
    <source>
        <dbReference type="Google" id="ProtNLM"/>
    </source>
</evidence>
<evidence type="ECO:0000313" key="7">
    <source>
        <dbReference type="Proteomes" id="UP000053237"/>
    </source>
</evidence>
<proteinExistence type="inferred from homology"/>
<organism evidence="6 7">
    <name type="scientific">Albugo candida</name>
    <dbReference type="NCBI Taxonomy" id="65357"/>
    <lineage>
        <taxon>Eukaryota</taxon>
        <taxon>Sar</taxon>
        <taxon>Stramenopiles</taxon>
        <taxon>Oomycota</taxon>
        <taxon>Peronosporomycetes</taxon>
        <taxon>Albuginales</taxon>
        <taxon>Albuginaceae</taxon>
        <taxon>Albugo</taxon>
    </lineage>
</organism>
<dbReference type="InterPro" id="IPR020568">
    <property type="entry name" value="Ribosomal_Su5_D2-typ_SF"/>
</dbReference>
<evidence type="ECO:0000256" key="3">
    <source>
        <dbReference type="ARBA" id="ARBA00023274"/>
    </source>
</evidence>
<dbReference type="AlphaFoldDB" id="A0A024G743"/>
<dbReference type="OrthoDB" id="10254627at2759"/>
<dbReference type="NCBIfam" id="NF001099">
    <property type="entry name" value="PRK00132.1"/>
    <property type="match status" value="1"/>
</dbReference>
<dbReference type="HAMAP" id="MF_00532_B">
    <property type="entry name" value="Ribosomal_uS9_B"/>
    <property type="match status" value="1"/>
</dbReference>
<comment type="caution">
    <text evidence="6">The sequence shown here is derived from an EMBL/GenBank/DDBJ whole genome shotgun (WGS) entry which is preliminary data.</text>
</comment>
<keyword evidence="2 4" id="KW-0689">Ribosomal protein</keyword>
<dbReference type="PANTHER" id="PTHR21569:SF1">
    <property type="entry name" value="SMALL RIBOSOMAL SUBUNIT PROTEIN US9M"/>
    <property type="match status" value="1"/>
</dbReference>
<dbReference type="SUPFAM" id="SSF54211">
    <property type="entry name" value="Ribosomal protein S5 domain 2-like"/>
    <property type="match status" value="1"/>
</dbReference>
<protein>
    <recommendedName>
        <fullName evidence="8">30S ribosomal protein S9</fullName>
    </recommendedName>
</protein>
<dbReference type="GO" id="GO:0022627">
    <property type="term" value="C:cytosolic small ribosomal subunit"/>
    <property type="evidence" value="ECO:0007669"/>
    <property type="project" value="TreeGrafter"/>
</dbReference>
<feature type="region of interest" description="Disordered" evidence="5">
    <location>
        <begin position="213"/>
        <end position="235"/>
    </location>
</feature>
<evidence type="ECO:0000256" key="5">
    <source>
        <dbReference type="SAM" id="MobiDB-lite"/>
    </source>
</evidence>
<dbReference type="PROSITE" id="PS00360">
    <property type="entry name" value="RIBOSOMAL_S9"/>
    <property type="match status" value="1"/>
</dbReference>
<dbReference type="GO" id="GO:0003735">
    <property type="term" value="F:structural constituent of ribosome"/>
    <property type="evidence" value="ECO:0007669"/>
    <property type="project" value="InterPro"/>
</dbReference>
<evidence type="ECO:0000256" key="2">
    <source>
        <dbReference type="ARBA" id="ARBA00022980"/>
    </source>
</evidence>
<gene>
    <name evidence="6" type="ORF">BN9_031430</name>
</gene>
<feature type="compositionally biased region" description="Basic residues" evidence="5">
    <location>
        <begin position="221"/>
        <end position="235"/>
    </location>
</feature>
<feature type="compositionally biased region" description="Acidic residues" evidence="5">
    <location>
        <begin position="27"/>
        <end position="39"/>
    </location>
</feature>
<dbReference type="InterPro" id="IPR020574">
    <property type="entry name" value="Ribosomal_uS9_CS"/>
</dbReference>
<comment type="similarity">
    <text evidence="1 4">Belongs to the universal ribosomal protein uS9 family.</text>
</comment>
<accession>A0A024G743</accession>
<feature type="region of interest" description="Disordered" evidence="5">
    <location>
        <begin position="1"/>
        <end position="39"/>
    </location>
</feature>
<dbReference type="EMBL" id="CAIX01000033">
    <property type="protein sequence ID" value="CCI42359.1"/>
    <property type="molecule type" value="Genomic_DNA"/>
</dbReference>
<reference evidence="6 7" key="1">
    <citation type="submission" date="2012-05" db="EMBL/GenBank/DDBJ databases">
        <title>Recombination and specialization in a pathogen metapopulation.</title>
        <authorList>
            <person name="Gardiner A."/>
            <person name="Kemen E."/>
            <person name="Schultz-Larsen T."/>
            <person name="MacLean D."/>
            <person name="Van Oosterhout C."/>
            <person name="Jones J.D.G."/>
        </authorList>
    </citation>
    <scope>NUCLEOTIDE SEQUENCE [LARGE SCALE GENOMIC DNA]</scope>
    <source>
        <strain evidence="6 7">Ac Nc2</strain>
    </source>
</reference>
<evidence type="ECO:0000313" key="6">
    <source>
        <dbReference type="EMBL" id="CCI42359.1"/>
    </source>
</evidence>
<dbReference type="GO" id="GO:0006412">
    <property type="term" value="P:translation"/>
    <property type="evidence" value="ECO:0007669"/>
    <property type="project" value="InterPro"/>
</dbReference>
<dbReference type="InterPro" id="IPR014721">
    <property type="entry name" value="Ribsml_uS5_D2-typ_fold_subgr"/>
</dbReference>
<dbReference type="STRING" id="65357.A0A024G743"/>
<evidence type="ECO:0000256" key="1">
    <source>
        <dbReference type="ARBA" id="ARBA00005251"/>
    </source>
</evidence>
<dbReference type="GO" id="GO:0003723">
    <property type="term" value="F:RNA binding"/>
    <property type="evidence" value="ECO:0007669"/>
    <property type="project" value="TreeGrafter"/>
</dbReference>
<feature type="compositionally biased region" description="Basic residues" evidence="5">
    <location>
        <begin position="10"/>
        <end position="21"/>
    </location>
</feature>
<name>A0A024G743_9STRA</name>
<evidence type="ECO:0000256" key="4">
    <source>
        <dbReference type="RuleBase" id="RU003815"/>
    </source>
</evidence>
<keyword evidence="7" id="KW-1185">Reference proteome</keyword>
<dbReference type="Proteomes" id="UP000053237">
    <property type="component" value="Unassembled WGS sequence"/>
</dbReference>
<dbReference type="Pfam" id="PF00380">
    <property type="entry name" value="Ribosomal_S9"/>
    <property type="match status" value="1"/>
</dbReference>
<dbReference type="InParanoid" id="A0A024G743"/>